<keyword evidence="8" id="KW-1185">Reference proteome</keyword>
<evidence type="ECO:0000256" key="3">
    <source>
        <dbReference type="ARBA" id="ARBA00012982"/>
    </source>
</evidence>
<sequence length="281" mass="31702">MTLFVNDLTHMDVSLYCPERGLVGASWHVDVVLDGELGHDGMLFDFGEVKPWIKARLDGGMDHTLLVPTEAPGITVIECSEGLCLRASQPYPLEIRGPRQAFTLLPWKEITHGRLAERLSADLMRRPPPRVNDIRLELRPESIDGAGYQYSHGLRHHEGNCQRIAHGHRSRLHLWVQGQRAPDLERQWAEWLDGRYLVDEHDIVPASDDDIRGFLTLRYQASQGRFYLRLPSARCVIMPTPTTIEHIAAWLAQRVAESSGQSIRIAAFEGIDKGAMAEAHP</sequence>
<dbReference type="InterPro" id="IPR038418">
    <property type="entry name" value="6-PTP_synth/QueD_sf"/>
</dbReference>
<dbReference type="SUPFAM" id="SSF55620">
    <property type="entry name" value="Tetrahydrobiopterin biosynthesis enzymes-like"/>
    <property type="match status" value="2"/>
</dbReference>
<dbReference type="Pfam" id="PF01242">
    <property type="entry name" value="PTPS"/>
    <property type="match status" value="2"/>
</dbReference>
<dbReference type="Proteomes" id="UP000198500">
    <property type="component" value="Unassembled WGS sequence"/>
</dbReference>
<dbReference type="AlphaFoldDB" id="A0A1H3B6B7"/>
<protein>
    <recommendedName>
        <fullName evidence="4">6-carboxy-5,6,7,8-tetrahydropterin synthase</fullName>
        <ecNumber evidence="3">4.1.2.50</ecNumber>
    </recommendedName>
    <alternativeName>
        <fullName evidence="5">Queuosine biosynthesis protein QueD</fullName>
    </alternativeName>
</protein>
<evidence type="ECO:0000313" key="8">
    <source>
        <dbReference type="Proteomes" id="UP000198500"/>
    </source>
</evidence>
<gene>
    <name evidence="7" type="ORF">SAMN05443545_105135</name>
</gene>
<proteinExistence type="inferred from homology"/>
<dbReference type="GO" id="GO:0070497">
    <property type="term" value="F:6-carboxytetrahydropterin synthase activity"/>
    <property type="evidence" value="ECO:0007669"/>
    <property type="project" value="UniProtKB-EC"/>
</dbReference>
<accession>A0A1H3B6B7</accession>
<evidence type="ECO:0000256" key="4">
    <source>
        <dbReference type="ARBA" id="ARBA00018141"/>
    </source>
</evidence>
<dbReference type="EMBL" id="FNNI01000005">
    <property type="protein sequence ID" value="SDX37492.1"/>
    <property type="molecule type" value="Genomic_DNA"/>
</dbReference>
<comment type="pathway">
    <text evidence="1">Purine metabolism; 7-cyano-7-deazaguanine biosynthesis.</text>
</comment>
<dbReference type="RefSeq" id="WP_092569537.1">
    <property type="nucleotide sequence ID" value="NZ_BMXH01000003.1"/>
</dbReference>
<evidence type="ECO:0000256" key="2">
    <source>
        <dbReference type="ARBA" id="ARBA00008900"/>
    </source>
</evidence>
<evidence type="ECO:0000256" key="5">
    <source>
        <dbReference type="ARBA" id="ARBA00031449"/>
    </source>
</evidence>
<reference evidence="7 8" key="1">
    <citation type="submission" date="2016-10" db="EMBL/GenBank/DDBJ databases">
        <authorList>
            <person name="de Groot N.N."/>
        </authorList>
    </citation>
    <scope>NUCLEOTIDE SEQUENCE [LARGE SCALE GENOMIC DNA]</scope>
    <source>
        <strain evidence="7 8">DSM 19219</strain>
    </source>
</reference>
<organism evidence="7 8">
    <name type="scientific">Aidingimonas halophila</name>
    <dbReference type="NCBI Taxonomy" id="574349"/>
    <lineage>
        <taxon>Bacteria</taxon>
        <taxon>Pseudomonadati</taxon>
        <taxon>Pseudomonadota</taxon>
        <taxon>Gammaproteobacteria</taxon>
        <taxon>Oceanospirillales</taxon>
        <taxon>Halomonadaceae</taxon>
        <taxon>Aidingimonas</taxon>
    </lineage>
</organism>
<evidence type="ECO:0000256" key="6">
    <source>
        <dbReference type="ARBA" id="ARBA00048807"/>
    </source>
</evidence>
<dbReference type="Gene3D" id="3.30.479.10">
    <property type="entry name" value="6-pyruvoyl tetrahydropterin synthase/QueD"/>
    <property type="match status" value="2"/>
</dbReference>
<comment type="catalytic activity">
    <reaction evidence="6">
        <text>7,8-dihydroneopterin 3'-triphosphate + H2O = 6-carboxy-5,6,7,8-tetrahydropterin + triphosphate + acetaldehyde + 2 H(+)</text>
        <dbReference type="Rhea" id="RHEA:27966"/>
        <dbReference type="ChEBI" id="CHEBI:15343"/>
        <dbReference type="ChEBI" id="CHEBI:15377"/>
        <dbReference type="ChEBI" id="CHEBI:15378"/>
        <dbReference type="ChEBI" id="CHEBI:18036"/>
        <dbReference type="ChEBI" id="CHEBI:58462"/>
        <dbReference type="ChEBI" id="CHEBI:61032"/>
        <dbReference type="EC" id="4.1.2.50"/>
    </reaction>
</comment>
<dbReference type="InterPro" id="IPR007115">
    <property type="entry name" value="6-PTP_synth/QueD"/>
</dbReference>
<evidence type="ECO:0000256" key="1">
    <source>
        <dbReference type="ARBA" id="ARBA00005061"/>
    </source>
</evidence>
<evidence type="ECO:0000313" key="7">
    <source>
        <dbReference type="EMBL" id="SDX37492.1"/>
    </source>
</evidence>
<dbReference type="OrthoDB" id="5820615at2"/>
<name>A0A1H3B6B7_9GAMM</name>
<dbReference type="UniPathway" id="UPA00391"/>
<dbReference type="STRING" id="574349.SAMN05443545_105135"/>
<comment type="similarity">
    <text evidence="2">Belongs to the PTPS family. QueD subfamily.</text>
</comment>
<dbReference type="EC" id="4.1.2.50" evidence="3"/>